<feature type="coiled-coil region" evidence="1">
    <location>
        <begin position="319"/>
        <end position="360"/>
    </location>
</feature>
<dbReference type="OrthoDB" id="2218772at2"/>
<gene>
    <name evidence="4" type="ORF">NtB2_01671</name>
</gene>
<keyword evidence="3" id="KW-1133">Transmembrane helix</keyword>
<comment type="caution">
    <text evidence="4">The sequence shown here is derived from an EMBL/GenBank/DDBJ whole genome shotgun (WGS) entry which is preliminary data.</text>
</comment>
<proteinExistence type="predicted"/>
<dbReference type="RefSeq" id="WP_109246476.1">
    <property type="nucleotide sequence ID" value="NZ_BFFO01000015.1"/>
</dbReference>
<dbReference type="EMBL" id="BFFO01000015">
    <property type="protein sequence ID" value="GBG97525.1"/>
    <property type="molecule type" value="Genomic_DNA"/>
</dbReference>
<feature type="coiled-coil region" evidence="1">
    <location>
        <begin position="145"/>
        <end position="175"/>
    </location>
</feature>
<keyword evidence="3" id="KW-0472">Membrane</keyword>
<evidence type="ECO:0000256" key="2">
    <source>
        <dbReference type="SAM" id="MobiDB-lite"/>
    </source>
</evidence>
<feature type="coiled-coil region" evidence="1">
    <location>
        <begin position="409"/>
        <end position="443"/>
    </location>
</feature>
<organism evidence="4 5">
    <name type="scientific">Lactococcus termiticola</name>
    <dbReference type="NCBI Taxonomy" id="2169526"/>
    <lineage>
        <taxon>Bacteria</taxon>
        <taxon>Bacillati</taxon>
        <taxon>Bacillota</taxon>
        <taxon>Bacilli</taxon>
        <taxon>Lactobacillales</taxon>
        <taxon>Streptococcaceae</taxon>
        <taxon>Lactococcus</taxon>
    </lineage>
</organism>
<name>A0A2R5HIR3_9LACT</name>
<keyword evidence="5" id="KW-1185">Reference proteome</keyword>
<protein>
    <submittedName>
        <fullName evidence="4">Uncharacterized protein</fullName>
    </submittedName>
</protein>
<evidence type="ECO:0000313" key="4">
    <source>
        <dbReference type="EMBL" id="GBG97525.1"/>
    </source>
</evidence>
<dbReference type="Proteomes" id="UP000245021">
    <property type="component" value="Unassembled WGS sequence"/>
</dbReference>
<evidence type="ECO:0000313" key="5">
    <source>
        <dbReference type="Proteomes" id="UP000245021"/>
    </source>
</evidence>
<keyword evidence="1" id="KW-0175">Coiled coil</keyword>
<reference evidence="4 5" key="1">
    <citation type="journal article" date="2018" name="Genome Announc.">
        <title>Draft Genome Sequence of Lactococcus sp. Strain NtB2 (JCM 32569), Isolated from the Gut of the Higher Termite Nasutitermes takasagoensis.</title>
        <authorList>
            <person name="Noda S."/>
            <person name="Aihara C."/>
            <person name="Yuki M."/>
            <person name="Ohkuma M."/>
        </authorList>
    </citation>
    <scope>NUCLEOTIDE SEQUENCE [LARGE SCALE GENOMIC DNA]</scope>
    <source>
        <strain evidence="4 5">NtB2</strain>
    </source>
</reference>
<accession>A0A2R5HIR3</accession>
<keyword evidence="3" id="KW-0812">Transmembrane</keyword>
<evidence type="ECO:0000256" key="1">
    <source>
        <dbReference type="SAM" id="Coils"/>
    </source>
</evidence>
<sequence length="511" mass="57984">MNNDKLNKLKVFLSWAYPKGSWFEKSELDLVEINTYCETKGWKEVDSLIDSLVREGFLTKDYRFGKYLYQINFSKTTEKDNKIVEKTKSNSRNKKAQSNTIVARDNKIVEKTKSNSRNKKAQSNTIVARDKKKKQTVEQNTGDTSLQLAKEVNGLEKKKKEIESLVRSINSSKNLPTVAQSGGLFGWFDHKVTGNEMNDLASKVQSKLIGQNQAIKKTTQEFGSVYTSIIDTLGLVNVSLAGAVKASNQAHEAGVKAEKNAAKVKTAQDDIKDLVINNDKLIQDHKKVIQVLKTHKEKLDEIKHIADVDKLYSDFYVKSQELEKENNKISEQIITVSSENETLKIELDDLSDTIRNFDESLSEGMSAQKTRLDEVFLQVDQNLENIQSETESKVETLSYDIKKVVLNQKKAFDEKLENLDDIVKKLEESNLEKIDELKNTSDEAFAKIAKKIEGNQNESLAQVKSIHSEMENQLNETKKYFQKQLKTTRVLAIISFIAFIVLLILILSGVI</sequence>
<feature type="transmembrane region" description="Helical" evidence="3">
    <location>
        <begin position="490"/>
        <end position="510"/>
    </location>
</feature>
<dbReference type="AlphaFoldDB" id="A0A2R5HIR3"/>
<feature type="region of interest" description="Disordered" evidence="2">
    <location>
        <begin position="111"/>
        <end position="142"/>
    </location>
</feature>
<evidence type="ECO:0000256" key="3">
    <source>
        <dbReference type="SAM" id="Phobius"/>
    </source>
</evidence>